<evidence type="ECO:0000256" key="4">
    <source>
        <dbReference type="ARBA" id="ARBA00023163"/>
    </source>
</evidence>
<evidence type="ECO:0000256" key="2">
    <source>
        <dbReference type="ARBA" id="ARBA00023125"/>
    </source>
</evidence>
<dbReference type="SMART" id="SM00419">
    <property type="entry name" value="HTH_CRP"/>
    <property type="match status" value="1"/>
</dbReference>
<dbReference type="SMART" id="SM00100">
    <property type="entry name" value="cNMP"/>
    <property type="match status" value="1"/>
</dbReference>
<dbReference type="PROSITE" id="PS00889">
    <property type="entry name" value="CNMP_BINDING_2"/>
    <property type="match status" value="1"/>
</dbReference>
<dbReference type="Gene3D" id="1.10.10.10">
    <property type="entry name" value="Winged helix-like DNA-binding domain superfamily/Winged helix DNA-binding domain"/>
    <property type="match status" value="1"/>
</dbReference>
<dbReference type="InterPro" id="IPR050397">
    <property type="entry name" value="Env_Response_Regulators"/>
</dbReference>
<evidence type="ECO:0000256" key="1">
    <source>
        <dbReference type="ARBA" id="ARBA00023015"/>
    </source>
</evidence>
<reference evidence="8" key="1">
    <citation type="journal article" date="2019" name="Int. J. Syst. Evol. Microbiol.">
        <title>The Global Catalogue of Microorganisms (GCM) 10K type strain sequencing project: providing services to taxonomists for standard genome sequencing and annotation.</title>
        <authorList>
            <consortium name="The Broad Institute Genomics Platform"/>
            <consortium name="The Broad Institute Genome Sequencing Center for Infectious Disease"/>
            <person name="Wu L."/>
            <person name="Ma J."/>
        </authorList>
    </citation>
    <scope>NUCLEOTIDE SEQUENCE [LARGE SCALE GENOMIC DNA]</scope>
    <source>
        <strain evidence="8">CGMCC 1.15474</strain>
    </source>
</reference>
<keyword evidence="1" id="KW-0805">Transcription regulation</keyword>
<proteinExistence type="predicted"/>
<organism evidence="7 8">
    <name type="scientific">Metabacillus endolithicus</name>
    <dbReference type="NCBI Taxonomy" id="1535204"/>
    <lineage>
        <taxon>Bacteria</taxon>
        <taxon>Bacillati</taxon>
        <taxon>Bacillota</taxon>
        <taxon>Bacilli</taxon>
        <taxon>Bacillales</taxon>
        <taxon>Bacillaceae</taxon>
        <taxon>Metabacillus</taxon>
    </lineage>
</organism>
<gene>
    <name evidence="7" type="ORF">ACFSKK_14735</name>
</gene>
<evidence type="ECO:0000256" key="3">
    <source>
        <dbReference type="ARBA" id="ARBA00023159"/>
    </source>
</evidence>
<evidence type="ECO:0000259" key="6">
    <source>
        <dbReference type="PROSITE" id="PS51063"/>
    </source>
</evidence>
<accession>A0ABW5BZX7</accession>
<evidence type="ECO:0000313" key="8">
    <source>
        <dbReference type="Proteomes" id="UP001597318"/>
    </source>
</evidence>
<dbReference type="PANTHER" id="PTHR24567">
    <property type="entry name" value="CRP FAMILY TRANSCRIPTIONAL REGULATORY PROTEIN"/>
    <property type="match status" value="1"/>
</dbReference>
<dbReference type="Proteomes" id="UP001597318">
    <property type="component" value="Unassembled WGS sequence"/>
</dbReference>
<dbReference type="SUPFAM" id="SSF51206">
    <property type="entry name" value="cAMP-binding domain-like"/>
    <property type="match status" value="1"/>
</dbReference>
<dbReference type="InterPro" id="IPR000595">
    <property type="entry name" value="cNMP-bd_dom"/>
</dbReference>
<comment type="caution">
    <text evidence="7">The sequence shown here is derived from an EMBL/GenBank/DDBJ whole genome shotgun (WGS) entry which is preliminary data.</text>
</comment>
<dbReference type="InterPro" id="IPR036390">
    <property type="entry name" value="WH_DNA-bd_sf"/>
</dbReference>
<dbReference type="InterPro" id="IPR018488">
    <property type="entry name" value="cNMP-bd_CS"/>
</dbReference>
<dbReference type="CDD" id="cd00038">
    <property type="entry name" value="CAP_ED"/>
    <property type="match status" value="1"/>
</dbReference>
<dbReference type="InterPro" id="IPR014710">
    <property type="entry name" value="RmlC-like_jellyroll"/>
</dbReference>
<dbReference type="Pfam" id="PF13545">
    <property type="entry name" value="HTH_Crp_2"/>
    <property type="match status" value="1"/>
</dbReference>
<dbReference type="Gene3D" id="2.60.120.10">
    <property type="entry name" value="Jelly Rolls"/>
    <property type="match status" value="1"/>
</dbReference>
<dbReference type="InterPro" id="IPR018490">
    <property type="entry name" value="cNMP-bd_dom_sf"/>
</dbReference>
<dbReference type="InterPro" id="IPR012318">
    <property type="entry name" value="HTH_CRP"/>
</dbReference>
<evidence type="ECO:0000259" key="5">
    <source>
        <dbReference type="PROSITE" id="PS50042"/>
    </source>
</evidence>
<feature type="domain" description="HTH crp-type" evidence="6">
    <location>
        <begin position="147"/>
        <end position="220"/>
    </location>
</feature>
<dbReference type="InterPro" id="IPR036388">
    <property type="entry name" value="WH-like_DNA-bd_sf"/>
</dbReference>
<feature type="domain" description="Cyclic nucleotide-binding" evidence="5">
    <location>
        <begin position="14"/>
        <end position="133"/>
    </location>
</feature>
<dbReference type="PROSITE" id="PS51063">
    <property type="entry name" value="HTH_CRP_2"/>
    <property type="match status" value="1"/>
</dbReference>
<keyword evidence="2" id="KW-0238">DNA-binding</keyword>
<name>A0ABW5BZX7_9BACI</name>
<keyword evidence="3" id="KW-0010">Activator</keyword>
<dbReference type="PROSITE" id="PS50042">
    <property type="entry name" value="CNMP_BINDING_3"/>
    <property type="match status" value="1"/>
</dbReference>
<dbReference type="Pfam" id="PF00027">
    <property type="entry name" value="cNMP_binding"/>
    <property type="match status" value="1"/>
</dbReference>
<dbReference type="SUPFAM" id="SSF46785">
    <property type="entry name" value="Winged helix' DNA-binding domain"/>
    <property type="match status" value="1"/>
</dbReference>
<keyword evidence="8" id="KW-1185">Reference proteome</keyword>
<keyword evidence="4" id="KW-0804">Transcription</keyword>
<sequence>MTNIPRQLLESIDLFHDLNEEELSEVQKLFRQKIYKKGKSLFHEGDYGEELFIIEKGSVKIFREDFTRETILTILKDGDYFGEMGILYNEQRSANAESLQPCTLYTIHRSDFTKLLEKNPQISIKLLYVSMQRLRKANEMIRSLTSLDARTRILKTLIDLSEDYGVVVEGEILIDLKLTHQQIADMSGVVRETVSKVLVELQQSNTISIESKKISIKKLTHLEEQVGV</sequence>
<dbReference type="PRINTS" id="PR00034">
    <property type="entry name" value="HTHCRP"/>
</dbReference>
<dbReference type="RefSeq" id="WP_247346473.1">
    <property type="nucleotide sequence ID" value="NZ_CP095550.1"/>
</dbReference>
<evidence type="ECO:0000313" key="7">
    <source>
        <dbReference type="EMBL" id="MFD2214944.1"/>
    </source>
</evidence>
<dbReference type="PANTHER" id="PTHR24567:SF74">
    <property type="entry name" value="HTH-TYPE TRANSCRIPTIONAL REGULATOR ARCR"/>
    <property type="match status" value="1"/>
</dbReference>
<dbReference type="EMBL" id="JBHUIK010000003">
    <property type="protein sequence ID" value="MFD2214944.1"/>
    <property type="molecule type" value="Genomic_DNA"/>
</dbReference>
<protein>
    <submittedName>
        <fullName evidence="7">Crp/Fnr family transcriptional regulator</fullName>
    </submittedName>
</protein>